<protein>
    <submittedName>
        <fullName evidence="3">Uncharacterized protein</fullName>
    </submittedName>
</protein>
<feature type="compositionally biased region" description="Polar residues" evidence="2">
    <location>
        <begin position="598"/>
        <end position="607"/>
    </location>
</feature>
<accession>A0A8H2WEG6</accession>
<feature type="coiled-coil region" evidence="1">
    <location>
        <begin position="154"/>
        <end position="181"/>
    </location>
</feature>
<dbReference type="EMBL" id="CAJMWS010000117">
    <property type="protein sequence ID" value="CAE6368163.1"/>
    <property type="molecule type" value="Genomic_DNA"/>
</dbReference>
<evidence type="ECO:0000256" key="1">
    <source>
        <dbReference type="SAM" id="Coils"/>
    </source>
</evidence>
<evidence type="ECO:0000313" key="3">
    <source>
        <dbReference type="EMBL" id="CAE6368163.1"/>
    </source>
</evidence>
<proteinExistence type="predicted"/>
<gene>
    <name evidence="3" type="ORF">RDB_LOCUS24110</name>
</gene>
<organism evidence="3 4">
    <name type="scientific">Rhizoctonia solani</name>
    <dbReference type="NCBI Taxonomy" id="456999"/>
    <lineage>
        <taxon>Eukaryota</taxon>
        <taxon>Fungi</taxon>
        <taxon>Dikarya</taxon>
        <taxon>Basidiomycota</taxon>
        <taxon>Agaricomycotina</taxon>
        <taxon>Agaricomycetes</taxon>
        <taxon>Cantharellales</taxon>
        <taxon>Ceratobasidiaceae</taxon>
        <taxon>Rhizoctonia</taxon>
    </lineage>
</organism>
<dbReference type="AlphaFoldDB" id="A0A8H2WEG6"/>
<evidence type="ECO:0000313" key="4">
    <source>
        <dbReference type="Proteomes" id="UP000663846"/>
    </source>
</evidence>
<comment type="caution">
    <text evidence="3">The sequence shown here is derived from an EMBL/GenBank/DDBJ whole genome shotgun (WGS) entry which is preliminary data.</text>
</comment>
<sequence length="635" mass="70759">MLGVTTASTCISLRELPSNATNVTLTLKYDDAVPETNTTIIANSELFEDDARHHIGTMPPYDPEGNSDGFSPYDPDKNCRTLWHDVLMVDADKFFPNVKDGIQPYLDQYEEFKVSAIRLSSSPFETVESLAPSLYLALTTLTAGNDTLHSTMQYIEQVKYNKALQEQYDALEEQARQAAIELIIDIVLTLLSFVPFGGLVSGAARAARALVPVFRSARATRSLARGLEKALEGAMDARNVRSVDDLLSPTALAGRGRIGRALDRVQEFGLSCDNSDYTGLRLDMLSLAEAVLPALPLARRNFTAIDDIFPQPSEPTLQTNVSAISPMSSLGAKGLDLNYLHTRANLKVETCIWRSKFSASDFKTKDYRATCHVTSAQYPMQWVDVDNNNELKTATYANCRRPNGNGRTGVAEGMRFADKDKRKAMNLPPDPKYCQCDHMLEAIEIMCDQPEYKEFFQKLVDRMNSPENMRPLYRGPNNLKNRFIDAGKLPADDASDASWENYQRAAASTAAEDGKEMQIMNQYMNSAADPRLKTAQDLDVLVKGLKFQDPEAAKLFATPDRDITVGGQTKKATNHANTKRYARKLELSKFRADPAFDNTNVSANNQKVLPRRSERLKNKRQCPDAKTSNKKLKTK</sequence>
<evidence type="ECO:0000256" key="2">
    <source>
        <dbReference type="SAM" id="MobiDB-lite"/>
    </source>
</evidence>
<feature type="region of interest" description="Disordered" evidence="2">
    <location>
        <begin position="598"/>
        <end position="635"/>
    </location>
</feature>
<reference evidence="3" key="1">
    <citation type="submission" date="2021-01" db="EMBL/GenBank/DDBJ databases">
        <authorList>
            <person name="Kaushik A."/>
        </authorList>
    </citation>
    <scope>NUCLEOTIDE SEQUENCE</scope>
    <source>
        <strain evidence="3">AG1-1C</strain>
    </source>
</reference>
<keyword evidence="1" id="KW-0175">Coiled coil</keyword>
<dbReference type="Proteomes" id="UP000663846">
    <property type="component" value="Unassembled WGS sequence"/>
</dbReference>
<name>A0A8H2WEG6_9AGAM</name>